<dbReference type="EMBL" id="BT070596">
    <property type="protein sequence ID" value="ACN40102.1"/>
    <property type="molecule type" value="mRNA"/>
</dbReference>
<accession>A9NTB5</accession>
<dbReference type="EMBL" id="EF087547">
    <property type="protein sequence ID" value="ABK26785.1"/>
    <property type="molecule type" value="mRNA"/>
</dbReference>
<dbReference type="EMBL" id="EF084562">
    <property type="protein sequence ID" value="ABK23876.1"/>
    <property type="molecule type" value="mRNA"/>
</dbReference>
<dbReference type="OMA" id="MMKENTF"/>
<protein>
    <submittedName>
        <fullName evidence="1">Uncharacterized protein</fullName>
    </submittedName>
</protein>
<dbReference type="PANTHER" id="PTHR36391:SF1">
    <property type="entry name" value="FURRY"/>
    <property type="match status" value="1"/>
</dbReference>
<dbReference type="AlphaFoldDB" id="A9NTB5"/>
<reference evidence="3" key="2">
    <citation type="submission" date="2009-02" db="EMBL/GenBank/DDBJ databases">
        <title>Full length sequence-verified cDNA sequences from Sitka spruce (Picea sitchensis).</title>
        <authorList>
            <person name="Reid K.E."/>
            <person name="Liao N."/>
            <person name="Ralph S."/>
            <person name="Kolosova N."/>
            <person name="Oddy C."/>
            <person name="Moore R."/>
            <person name="Mayo M."/>
            <person name="Wagner S."/>
            <person name="King J."/>
            <person name="Yanchuk A."/>
            <person name="Holt R."/>
            <person name="Jones S."/>
            <person name="Marra M."/>
            <person name="Ritland C.E."/>
            <person name="Ritland K."/>
            <person name="Bohlmann J."/>
        </authorList>
    </citation>
    <scope>NUCLEOTIDE SEQUENCE</scope>
    <source>
        <tissue evidence="3">Green portion of the leader tissue</tissue>
    </source>
</reference>
<sequence length="144" mass="16658">MALKNLIAKVKGFEVPTSISEAKGLIKLKMPWQITGPCSDPEYENAVPNALDYRQFSPASAPVRVYVPSSEPEWVFDIKYFPRDYKRNFKDRKRVVLNKSQLEEARQERKEKEFFFDGGNVFPSSYVIKTEIQEDDKLPGNGYE</sequence>
<evidence type="ECO:0000313" key="2">
    <source>
        <dbReference type="EMBL" id="ABK26785.1"/>
    </source>
</evidence>
<proteinExistence type="evidence at transcript level"/>
<name>A9NTB5_PICSI</name>
<evidence type="ECO:0000313" key="1">
    <source>
        <dbReference type="EMBL" id="ABK23876.1"/>
    </source>
</evidence>
<dbReference type="PANTHER" id="PTHR36391">
    <property type="entry name" value="FURRY"/>
    <property type="match status" value="1"/>
</dbReference>
<reference evidence="1" key="1">
    <citation type="journal article" date="2008" name="BMC Genomics">
        <title>A conifer genomics resource of 200,000 spruce (Picea spp.) ESTs and 6,464 high-quality, sequence-finished full-length cDNAs for Sitka spruce (Picea sitchensis).</title>
        <authorList>
            <person name="Ralph S.G."/>
            <person name="Chun H.J."/>
            <person name="Kolosova N."/>
            <person name="Cooper D."/>
            <person name="Oddy C."/>
            <person name="Ritland C.E."/>
            <person name="Kirkpatrick R."/>
            <person name="Moore R."/>
            <person name="Barber S."/>
            <person name="Holt R.A."/>
            <person name="Jones S.J."/>
            <person name="Marra M.A."/>
            <person name="Douglas C.J."/>
            <person name="Ritland K."/>
            <person name="Bohlmann J."/>
        </authorList>
    </citation>
    <scope>NUCLEOTIDE SEQUENCE</scope>
    <source>
        <tissue evidence="2">Bark</tissue>
        <tissue evidence="1">Green portion of the leader tissue</tissue>
    </source>
</reference>
<organism evidence="1">
    <name type="scientific">Picea sitchensis</name>
    <name type="common">Sitka spruce</name>
    <name type="synonym">Pinus sitchensis</name>
    <dbReference type="NCBI Taxonomy" id="3332"/>
    <lineage>
        <taxon>Eukaryota</taxon>
        <taxon>Viridiplantae</taxon>
        <taxon>Streptophyta</taxon>
        <taxon>Embryophyta</taxon>
        <taxon>Tracheophyta</taxon>
        <taxon>Spermatophyta</taxon>
        <taxon>Pinopsida</taxon>
        <taxon>Pinidae</taxon>
        <taxon>Conifers I</taxon>
        <taxon>Pinales</taxon>
        <taxon>Pinaceae</taxon>
        <taxon>Picea</taxon>
    </lineage>
</organism>
<evidence type="ECO:0000313" key="3">
    <source>
        <dbReference type="EMBL" id="ACN40102.1"/>
    </source>
</evidence>